<name>A0A4Y2BNM2_ARAVE</name>
<gene>
    <name evidence="1" type="ORF">AVEN_54665_1</name>
</gene>
<proteinExistence type="predicted"/>
<sequence>MLEIYSYLDGKDDFQYPVDEPMEQISGEKPISATIRQEMKEKYGDRVFFSTVRTRKTVVSFHDASEKILNDIWYNSKSSNEKIERERIARTAGAILLEGMKLMAYGTAVFPPSDNFWRDFEEMVLHTLRVLMDSLSVKKGE</sequence>
<protein>
    <submittedName>
        <fullName evidence="1">Uncharacterized protein</fullName>
    </submittedName>
</protein>
<keyword evidence="2" id="KW-1185">Reference proteome</keyword>
<comment type="caution">
    <text evidence="1">The sequence shown here is derived from an EMBL/GenBank/DDBJ whole genome shotgun (WGS) entry which is preliminary data.</text>
</comment>
<dbReference type="EMBL" id="BGPR01000090">
    <property type="protein sequence ID" value="GBL93035.1"/>
    <property type="molecule type" value="Genomic_DNA"/>
</dbReference>
<organism evidence="1 2">
    <name type="scientific">Araneus ventricosus</name>
    <name type="common">Orbweaver spider</name>
    <name type="synonym">Epeira ventricosa</name>
    <dbReference type="NCBI Taxonomy" id="182803"/>
    <lineage>
        <taxon>Eukaryota</taxon>
        <taxon>Metazoa</taxon>
        <taxon>Ecdysozoa</taxon>
        <taxon>Arthropoda</taxon>
        <taxon>Chelicerata</taxon>
        <taxon>Arachnida</taxon>
        <taxon>Araneae</taxon>
        <taxon>Araneomorphae</taxon>
        <taxon>Entelegynae</taxon>
        <taxon>Araneoidea</taxon>
        <taxon>Araneidae</taxon>
        <taxon>Araneus</taxon>
    </lineage>
</organism>
<evidence type="ECO:0000313" key="1">
    <source>
        <dbReference type="EMBL" id="GBL93035.1"/>
    </source>
</evidence>
<reference evidence="1 2" key="1">
    <citation type="journal article" date="2019" name="Sci. Rep.">
        <title>Orb-weaving spider Araneus ventricosus genome elucidates the spidroin gene catalogue.</title>
        <authorList>
            <person name="Kono N."/>
            <person name="Nakamura H."/>
            <person name="Ohtoshi R."/>
            <person name="Moran D.A.P."/>
            <person name="Shinohara A."/>
            <person name="Yoshida Y."/>
            <person name="Fujiwara M."/>
            <person name="Mori M."/>
            <person name="Tomita M."/>
            <person name="Arakawa K."/>
        </authorList>
    </citation>
    <scope>NUCLEOTIDE SEQUENCE [LARGE SCALE GENOMIC DNA]</scope>
</reference>
<dbReference type="AlphaFoldDB" id="A0A4Y2BNM2"/>
<dbReference type="OrthoDB" id="8043281at2759"/>
<evidence type="ECO:0000313" key="2">
    <source>
        <dbReference type="Proteomes" id="UP000499080"/>
    </source>
</evidence>
<dbReference type="Proteomes" id="UP000499080">
    <property type="component" value="Unassembled WGS sequence"/>
</dbReference>
<accession>A0A4Y2BNM2</accession>